<protein>
    <recommendedName>
        <fullName evidence="6">AP complex subunit sigma</fullName>
    </recommendedName>
</protein>
<dbReference type="PIRSF" id="PIRSF015588">
    <property type="entry name" value="AP_complex_sigma"/>
    <property type="match status" value="1"/>
</dbReference>
<dbReference type="SUPFAM" id="SSF64356">
    <property type="entry name" value="SNARE-like"/>
    <property type="match status" value="1"/>
</dbReference>
<evidence type="ECO:0000313" key="9">
    <source>
        <dbReference type="Proteomes" id="UP001217089"/>
    </source>
</evidence>
<dbReference type="InterPro" id="IPR011012">
    <property type="entry name" value="Longin-like_dom_sf"/>
</dbReference>
<dbReference type="PROSITE" id="PS00989">
    <property type="entry name" value="CLAT_ADAPTOR_S"/>
    <property type="match status" value="1"/>
</dbReference>
<keyword evidence="3 6" id="KW-0813">Transport</keyword>
<proteinExistence type="inferred from homology"/>
<comment type="similarity">
    <text evidence="2 6">Belongs to the adaptor complexes small subunit family.</text>
</comment>
<dbReference type="Proteomes" id="UP001217089">
    <property type="component" value="Unassembled WGS sequence"/>
</dbReference>
<evidence type="ECO:0000256" key="4">
    <source>
        <dbReference type="ARBA" id="ARBA00022927"/>
    </source>
</evidence>
<name>A0ABQ9FBP3_TEGGR</name>
<dbReference type="EMBL" id="JARBDR010000385">
    <property type="protein sequence ID" value="KAJ8313272.1"/>
    <property type="molecule type" value="Genomic_DNA"/>
</dbReference>
<comment type="caution">
    <text evidence="8">The sequence shown here is derived from an EMBL/GenBank/DDBJ whole genome shotgun (WGS) entry which is preliminary data.</text>
</comment>
<keyword evidence="5 6" id="KW-0472">Membrane</keyword>
<gene>
    <name evidence="8" type="ORF">KUTeg_009189</name>
</gene>
<evidence type="ECO:0000313" key="8">
    <source>
        <dbReference type="EMBL" id="KAJ8313272.1"/>
    </source>
</evidence>
<dbReference type="Gene3D" id="3.30.450.60">
    <property type="match status" value="1"/>
</dbReference>
<sequence>MIYMIKNRMRPESKIYCYRMIHSFTIVNKQGKLRIYKDYLKDVSDTSDRKEDMIRHCLMNAADHNGILEYENCMVIYRRYTSLYFIAVTTQDENELAIYEFIQNFAETLQSYFEKVTEMDVSF</sequence>
<evidence type="ECO:0000259" key="7">
    <source>
        <dbReference type="Pfam" id="PF01217"/>
    </source>
</evidence>
<dbReference type="Pfam" id="PF01217">
    <property type="entry name" value="Clat_adaptor_s"/>
    <property type="match status" value="1"/>
</dbReference>
<accession>A0ABQ9FBP3</accession>
<dbReference type="InterPro" id="IPR000804">
    <property type="entry name" value="Clathrin_sm-chain_CS"/>
</dbReference>
<dbReference type="PANTHER" id="PTHR11753">
    <property type="entry name" value="ADAPTOR COMPLEXES SMALL SUBUNIT FAMILY"/>
    <property type="match status" value="1"/>
</dbReference>
<evidence type="ECO:0000256" key="5">
    <source>
        <dbReference type="ARBA" id="ARBA00023136"/>
    </source>
</evidence>
<evidence type="ECO:0000256" key="2">
    <source>
        <dbReference type="ARBA" id="ARBA00006972"/>
    </source>
</evidence>
<dbReference type="InterPro" id="IPR022775">
    <property type="entry name" value="AP_mu_sigma_su"/>
</dbReference>
<evidence type="ECO:0000256" key="6">
    <source>
        <dbReference type="PIRNR" id="PIRNR015588"/>
    </source>
</evidence>
<comment type="subcellular location">
    <subcellularLocation>
        <location evidence="1">Endomembrane system</location>
    </subcellularLocation>
</comment>
<organism evidence="8 9">
    <name type="scientific">Tegillarca granosa</name>
    <name type="common">Malaysian cockle</name>
    <name type="synonym">Anadara granosa</name>
    <dbReference type="NCBI Taxonomy" id="220873"/>
    <lineage>
        <taxon>Eukaryota</taxon>
        <taxon>Metazoa</taxon>
        <taxon>Spiralia</taxon>
        <taxon>Lophotrochozoa</taxon>
        <taxon>Mollusca</taxon>
        <taxon>Bivalvia</taxon>
        <taxon>Autobranchia</taxon>
        <taxon>Pteriomorphia</taxon>
        <taxon>Arcoida</taxon>
        <taxon>Arcoidea</taxon>
        <taxon>Arcidae</taxon>
        <taxon>Tegillarca</taxon>
    </lineage>
</organism>
<keyword evidence="9" id="KW-1185">Reference proteome</keyword>
<evidence type="ECO:0000256" key="3">
    <source>
        <dbReference type="ARBA" id="ARBA00022448"/>
    </source>
</evidence>
<reference evidence="8 9" key="1">
    <citation type="submission" date="2022-12" db="EMBL/GenBank/DDBJ databases">
        <title>Chromosome-level genome of Tegillarca granosa.</title>
        <authorList>
            <person name="Kim J."/>
        </authorList>
    </citation>
    <scope>NUCLEOTIDE SEQUENCE [LARGE SCALE GENOMIC DNA]</scope>
    <source>
        <strain evidence="8">Teg-2019</strain>
        <tissue evidence="8">Adductor muscle</tissue>
    </source>
</reference>
<dbReference type="InterPro" id="IPR016635">
    <property type="entry name" value="AP_complex_ssu"/>
</dbReference>
<feature type="domain" description="AP complex mu/sigma subunit" evidence="7">
    <location>
        <begin position="20"/>
        <end position="122"/>
    </location>
</feature>
<evidence type="ECO:0000256" key="1">
    <source>
        <dbReference type="ARBA" id="ARBA00004308"/>
    </source>
</evidence>
<keyword evidence="4 6" id="KW-0653">Protein transport</keyword>